<dbReference type="Proteomes" id="UP001319104">
    <property type="component" value="Unassembled WGS sequence"/>
</dbReference>
<proteinExistence type="predicted"/>
<dbReference type="SUPFAM" id="SSF52540">
    <property type="entry name" value="P-loop containing nucleoside triphosphate hydrolases"/>
    <property type="match status" value="1"/>
</dbReference>
<dbReference type="RefSeq" id="WP_213945194.1">
    <property type="nucleotide sequence ID" value="NZ_JAHCMY010000004.1"/>
</dbReference>
<keyword evidence="3" id="KW-1185">Reference proteome</keyword>
<dbReference type="EMBL" id="JAHCMY010000004">
    <property type="protein sequence ID" value="MBS9524337.1"/>
    <property type="molecule type" value="Genomic_DNA"/>
</dbReference>
<dbReference type="PANTHER" id="PTHR37512:SF1">
    <property type="entry name" value="NADR_TTD14 AAA DOMAIN-CONTAINING PROTEIN"/>
    <property type="match status" value="1"/>
</dbReference>
<evidence type="ECO:0000313" key="3">
    <source>
        <dbReference type="Proteomes" id="UP001319104"/>
    </source>
</evidence>
<organism evidence="2 3">
    <name type="scientific">Litoribacter ruber</name>
    <dbReference type="NCBI Taxonomy" id="702568"/>
    <lineage>
        <taxon>Bacteria</taxon>
        <taxon>Pseudomonadati</taxon>
        <taxon>Bacteroidota</taxon>
        <taxon>Cytophagia</taxon>
        <taxon>Cytophagales</taxon>
        <taxon>Cyclobacteriaceae</taxon>
        <taxon>Litoribacter</taxon>
    </lineage>
</organism>
<accession>A0AAP2CM00</accession>
<feature type="domain" description="NadR/Ttd14 AAA" evidence="1">
    <location>
        <begin position="3"/>
        <end position="159"/>
    </location>
</feature>
<protein>
    <submittedName>
        <fullName evidence="2">ATP-binding protein</fullName>
    </submittedName>
</protein>
<name>A0AAP2CM00_9BACT</name>
<dbReference type="GO" id="GO:0005524">
    <property type="term" value="F:ATP binding"/>
    <property type="evidence" value="ECO:0007669"/>
    <property type="project" value="UniProtKB-KW"/>
</dbReference>
<dbReference type="InterPro" id="IPR052735">
    <property type="entry name" value="NAD_biosynth-regulator"/>
</dbReference>
<evidence type="ECO:0000259" key="1">
    <source>
        <dbReference type="Pfam" id="PF13521"/>
    </source>
</evidence>
<reference evidence="2 3" key="1">
    <citation type="submission" date="2021-05" db="EMBL/GenBank/DDBJ databases">
        <authorList>
            <person name="Zhang Z.D."/>
            <person name="Osman G."/>
        </authorList>
    </citation>
    <scope>NUCLEOTIDE SEQUENCE [LARGE SCALE GENOMIC DNA]</scope>
    <source>
        <strain evidence="2 3">KCTC 32217</strain>
    </source>
</reference>
<dbReference type="PANTHER" id="PTHR37512">
    <property type="entry name" value="TRIFUNCTIONAL NAD BIOSYNTHESIS/REGULATOR PROTEIN NADR"/>
    <property type="match status" value="1"/>
</dbReference>
<dbReference type="InterPro" id="IPR038727">
    <property type="entry name" value="NadR/Ttd14_AAA_dom"/>
</dbReference>
<dbReference type="Pfam" id="PF13521">
    <property type="entry name" value="AAA_28"/>
    <property type="match status" value="1"/>
</dbReference>
<keyword evidence="2" id="KW-0547">Nucleotide-binding</keyword>
<gene>
    <name evidence="2" type="ORF">KI659_09950</name>
</gene>
<dbReference type="InterPro" id="IPR027417">
    <property type="entry name" value="P-loop_NTPase"/>
</dbReference>
<dbReference type="Gene3D" id="3.40.50.300">
    <property type="entry name" value="P-loop containing nucleotide triphosphate hydrolases"/>
    <property type="match status" value="1"/>
</dbReference>
<keyword evidence="2" id="KW-0067">ATP-binding</keyword>
<dbReference type="AlphaFoldDB" id="A0AAP2CM00"/>
<sequence length="177" mass="21061">MLRIVIIGPESTGKSTLAKGLSDHFGEPWVREYAREYLEQLDREYRYEDLLPIAQGQIQLEELAAKNAEKMLFCDTDLHVIDVWSRHKYGKTHAWTLDEISRRNYDLYLLTNIDMPWEPDPQREHPEPEMRNYFFNVYLEKIQTTSVPYQLVSGMIEERLHASIEIIEALMRKKRMD</sequence>
<comment type="caution">
    <text evidence="2">The sequence shown here is derived from an EMBL/GenBank/DDBJ whole genome shotgun (WGS) entry which is preliminary data.</text>
</comment>
<evidence type="ECO:0000313" key="2">
    <source>
        <dbReference type="EMBL" id="MBS9524337.1"/>
    </source>
</evidence>